<organism evidence="1 2">
    <name type="scientific">Streptomyces endocoffeicus</name>
    <dbReference type="NCBI Taxonomy" id="2898945"/>
    <lineage>
        <taxon>Bacteria</taxon>
        <taxon>Bacillati</taxon>
        <taxon>Actinomycetota</taxon>
        <taxon>Actinomycetes</taxon>
        <taxon>Kitasatosporales</taxon>
        <taxon>Streptomycetaceae</taxon>
        <taxon>Streptomyces</taxon>
    </lineage>
</organism>
<accession>A0ABS1PEQ2</accession>
<dbReference type="RefSeq" id="WP_201849003.1">
    <property type="nucleotide sequence ID" value="NZ_JAERRG010000001.1"/>
</dbReference>
<gene>
    <name evidence="1" type="ORF">JK364_00220</name>
</gene>
<name>A0ABS1PEQ2_9ACTN</name>
<comment type="caution">
    <text evidence="1">The sequence shown here is derived from an EMBL/GenBank/DDBJ whole genome shotgun (WGS) entry which is preliminary data.</text>
</comment>
<proteinExistence type="predicted"/>
<evidence type="ECO:0000313" key="1">
    <source>
        <dbReference type="EMBL" id="MBL1110847.1"/>
    </source>
</evidence>
<dbReference type="Proteomes" id="UP000621510">
    <property type="component" value="Unassembled WGS sequence"/>
</dbReference>
<evidence type="ECO:0000313" key="2">
    <source>
        <dbReference type="Proteomes" id="UP000621510"/>
    </source>
</evidence>
<sequence length="131" mass="14685">MARTKFDKQAEESAEYLMFGIGRILTGRDLDGVKRTGAMFWRSGTRCLVEAALTWPKPRLSIRHVAHCPHSAIAVPCLRTSSGELEERPCPDWGENEGKRKLERHQMCAGRLKRGGRGLRGYDGAARSRFG</sequence>
<dbReference type="EMBL" id="JAERRG010000001">
    <property type="protein sequence ID" value="MBL1110847.1"/>
    <property type="molecule type" value="Genomic_DNA"/>
</dbReference>
<keyword evidence="2" id="KW-1185">Reference proteome</keyword>
<reference evidence="1 2" key="1">
    <citation type="submission" date="2021-01" db="EMBL/GenBank/DDBJ databases">
        <title>WGS of actinomycetes isolated from Thailand.</title>
        <authorList>
            <person name="Thawai C."/>
        </authorList>
    </citation>
    <scope>NUCLEOTIDE SEQUENCE [LARGE SCALE GENOMIC DNA]</scope>
    <source>
        <strain evidence="1 2">CA3R110</strain>
    </source>
</reference>
<protein>
    <submittedName>
        <fullName evidence="1">Uncharacterized protein</fullName>
    </submittedName>
</protein>